<name>A0A1I2HAD6_9GAMM</name>
<comment type="subcellular location">
    <subcellularLocation>
        <location evidence="1">Membrane</location>
        <topology evidence="1">Multi-pass membrane protein</topology>
    </subcellularLocation>
</comment>
<keyword evidence="9" id="KW-0406">Ion transport</keyword>
<dbReference type="AlphaFoldDB" id="A0A1I2HAD6"/>
<keyword evidence="8 13" id="KW-1133">Transmembrane helix</keyword>
<keyword evidence="3" id="KW-0813">Transport</keyword>
<feature type="transmembrane region" description="Helical" evidence="13">
    <location>
        <begin position="92"/>
        <end position="113"/>
    </location>
</feature>
<dbReference type="PANTHER" id="PTHR31462">
    <property type="entry name" value="ENDOSOMAL/LYSOSOMAL POTASSIUM CHANNEL TMEM175"/>
    <property type="match status" value="1"/>
</dbReference>
<evidence type="ECO:0000256" key="7">
    <source>
        <dbReference type="ARBA" id="ARBA00022958"/>
    </source>
</evidence>
<evidence type="ECO:0000256" key="6">
    <source>
        <dbReference type="ARBA" id="ARBA00022826"/>
    </source>
</evidence>
<evidence type="ECO:0000313" key="14">
    <source>
        <dbReference type="EMBL" id="SFF25927.1"/>
    </source>
</evidence>
<evidence type="ECO:0000256" key="8">
    <source>
        <dbReference type="ARBA" id="ARBA00022989"/>
    </source>
</evidence>
<evidence type="ECO:0000256" key="11">
    <source>
        <dbReference type="ARBA" id="ARBA00023303"/>
    </source>
</evidence>
<feature type="transmembrane region" description="Helical" evidence="13">
    <location>
        <begin position="184"/>
        <end position="200"/>
    </location>
</feature>
<feature type="transmembrane region" description="Helical" evidence="13">
    <location>
        <begin position="54"/>
        <end position="72"/>
    </location>
</feature>
<keyword evidence="4" id="KW-0633">Potassium transport</keyword>
<evidence type="ECO:0000256" key="9">
    <source>
        <dbReference type="ARBA" id="ARBA00023065"/>
    </source>
</evidence>
<evidence type="ECO:0000256" key="1">
    <source>
        <dbReference type="ARBA" id="ARBA00004141"/>
    </source>
</evidence>
<evidence type="ECO:0000256" key="5">
    <source>
        <dbReference type="ARBA" id="ARBA00022692"/>
    </source>
</evidence>
<dbReference type="STRING" id="500610.SAMN02799615_02902"/>
<dbReference type="InterPro" id="IPR010617">
    <property type="entry name" value="TMEM175-like"/>
</dbReference>
<dbReference type="GO" id="GO:0015252">
    <property type="term" value="F:proton channel activity"/>
    <property type="evidence" value="ECO:0007669"/>
    <property type="project" value="InterPro"/>
</dbReference>
<proteinExistence type="inferred from homology"/>
<evidence type="ECO:0000313" key="15">
    <source>
        <dbReference type="Proteomes" id="UP000199477"/>
    </source>
</evidence>
<evidence type="ECO:0000256" key="3">
    <source>
        <dbReference type="ARBA" id="ARBA00022448"/>
    </source>
</evidence>
<keyword evidence="7" id="KW-0630">Potassium</keyword>
<evidence type="ECO:0000256" key="10">
    <source>
        <dbReference type="ARBA" id="ARBA00023136"/>
    </source>
</evidence>
<keyword evidence="11" id="KW-0407">Ion channel</keyword>
<evidence type="ECO:0000256" key="13">
    <source>
        <dbReference type="SAM" id="Phobius"/>
    </source>
</evidence>
<keyword evidence="15" id="KW-1185">Reference proteome</keyword>
<comment type="similarity">
    <text evidence="2">Belongs to the TMEM175 family.</text>
</comment>
<reference evidence="15" key="1">
    <citation type="submission" date="2016-10" db="EMBL/GenBank/DDBJ databases">
        <authorList>
            <person name="Varghese N."/>
            <person name="Submissions S."/>
        </authorList>
    </citation>
    <scope>NUCLEOTIDE SEQUENCE [LARGE SCALE GENOMIC DNA]</scope>
    <source>
        <strain evidence="15">UNC178MFTsu3.1</strain>
    </source>
</reference>
<keyword evidence="10 13" id="KW-0472">Membrane</keyword>
<evidence type="ECO:0000256" key="2">
    <source>
        <dbReference type="ARBA" id="ARBA00006920"/>
    </source>
</evidence>
<keyword evidence="6" id="KW-0631">Potassium channel</keyword>
<feature type="transmembrane region" description="Helical" evidence="13">
    <location>
        <begin position="12"/>
        <end position="34"/>
    </location>
</feature>
<evidence type="ECO:0000256" key="4">
    <source>
        <dbReference type="ARBA" id="ARBA00022538"/>
    </source>
</evidence>
<dbReference type="RefSeq" id="WP_051548599.1">
    <property type="nucleotide sequence ID" value="NZ_FONH01000011.1"/>
</dbReference>
<keyword evidence="5 13" id="KW-0812">Transmembrane</keyword>
<comment type="catalytic activity">
    <reaction evidence="12">
        <text>K(+)(in) = K(+)(out)</text>
        <dbReference type="Rhea" id="RHEA:29463"/>
        <dbReference type="ChEBI" id="CHEBI:29103"/>
    </reaction>
</comment>
<sequence length="213" mass="23562">MSTSANTSQLERLTFFSDAVFAIAITLLIIEVHVPHVSGVDDALYWQALAELRSSLFGFALSFLVIGMLWMAHHRVFGMLNDYSPKLMWPNLLLLMTVAFMPFATALMSSNPLARVPELFYSGTLLVAGLLQNRLFAIALRAPYVRVDVPPEEITAARWRSWGLPTAATLSLVAAWFAPGWNDFLLIGIPFLVRLYAAAGRRHALREQVAAGA</sequence>
<dbReference type="EMBL" id="FONH01000011">
    <property type="protein sequence ID" value="SFF25927.1"/>
    <property type="molecule type" value="Genomic_DNA"/>
</dbReference>
<gene>
    <name evidence="14" type="ORF">SAMN02799615_02902</name>
</gene>
<dbReference type="PANTHER" id="PTHR31462:SF5">
    <property type="entry name" value="ENDOSOMAL_LYSOSOMAL PROTON CHANNEL TMEM175"/>
    <property type="match status" value="1"/>
</dbReference>
<dbReference type="GO" id="GO:0016020">
    <property type="term" value="C:membrane"/>
    <property type="evidence" value="ECO:0007669"/>
    <property type="project" value="UniProtKB-SubCell"/>
</dbReference>
<evidence type="ECO:0000256" key="12">
    <source>
        <dbReference type="ARBA" id="ARBA00034430"/>
    </source>
</evidence>
<accession>A0A1I2HAD6</accession>
<organism evidence="14 15">
    <name type="scientific">Dyella marensis</name>
    <dbReference type="NCBI Taxonomy" id="500610"/>
    <lineage>
        <taxon>Bacteria</taxon>
        <taxon>Pseudomonadati</taxon>
        <taxon>Pseudomonadota</taxon>
        <taxon>Gammaproteobacteria</taxon>
        <taxon>Lysobacterales</taxon>
        <taxon>Rhodanobacteraceae</taxon>
        <taxon>Dyella</taxon>
    </lineage>
</organism>
<protein>
    <submittedName>
        <fullName evidence="14">Uncharacterized membrane protein</fullName>
    </submittedName>
</protein>
<dbReference type="Proteomes" id="UP000199477">
    <property type="component" value="Unassembled WGS sequence"/>
</dbReference>
<dbReference type="Pfam" id="PF06736">
    <property type="entry name" value="TMEM175"/>
    <property type="match status" value="1"/>
</dbReference>
<dbReference type="GO" id="GO:0005267">
    <property type="term" value="F:potassium channel activity"/>
    <property type="evidence" value="ECO:0007669"/>
    <property type="project" value="UniProtKB-KW"/>
</dbReference>